<keyword evidence="8" id="KW-0564">Palmitate</keyword>
<evidence type="ECO:0000256" key="12">
    <source>
        <dbReference type="SAM" id="MobiDB-lite"/>
    </source>
</evidence>
<sequence length="164" mass="18741">MGCCFSSDDDKNSQDGEPNERTTLLGNPVSSSSSRPTSEDYRRRISYPLSKKAEEAAHNRILRYVEANLIDISHMNSQLEQQEYLDRAHEYSHKIATTALAYTYLQKRPFVLVDLPAPEKGLAIIPIPWSDLKLLNNTCENVLNALQEIKVEHKEELVVQFEIH</sequence>
<keyword evidence="13" id="KW-1185">Reference proteome</keyword>
<accession>A0ABM1AZW0</accession>
<keyword evidence="6" id="KW-0967">Endosome</keyword>
<evidence type="ECO:0000256" key="7">
    <source>
        <dbReference type="ARBA" id="ARBA00023136"/>
    </source>
</evidence>
<dbReference type="RefSeq" id="XP_013771930.2">
    <property type="nucleotide sequence ID" value="XM_013916476.2"/>
</dbReference>
<protein>
    <recommendedName>
        <fullName evidence="4">Ragulator complex protein LAMTOR1</fullName>
    </recommendedName>
    <alternativeName>
        <fullName evidence="11">Late endosomal/lysosomal adaptor and MAPK and MTOR activator 1</fullName>
    </alternativeName>
</protein>
<dbReference type="PANTHER" id="PTHR13401">
    <property type="entry name" value="RAGULATOR COMPLEX PROTEIN LAMTOR1"/>
    <property type="match status" value="1"/>
</dbReference>
<dbReference type="Pfam" id="PF15454">
    <property type="entry name" value="LAMTOR"/>
    <property type="match status" value="1"/>
</dbReference>
<keyword evidence="10" id="KW-0449">Lipoprotein</keyword>
<organism evidence="13 14">
    <name type="scientific">Limulus polyphemus</name>
    <name type="common">Atlantic horseshoe crab</name>
    <dbReference type="NCBI Taxonomy" id="6850"/>
    <lineage>
        <taxon>Eukaryota</taxon>
        <taxon>Metazoa</taxon>
        <taxon>Ecdysozoa</taxon>
        <taxon>Arthropoda</taxon>
        <taxon>Chelicerata</taxon>
        <taxon>Merostomata</taxon>
        <taxon>Xiphosura</taxon>
        <taxon>Limulidae</taxon>
        <taxon>Limulus</taxon>
    </lineage>
</organism>
<evidence type="ECO:0000256" key="10">
    <source>
        <dbReference type="ARBA" id="ARBA00023288"/>
    </source>
</evidence>
<evidence type="ECO:0000256" key="4">
    <source>
        <dbReference type="ARBA" id="ARBA00016099"/>
    </source>
</evidence>
<feature type="region of interest" description="Disordered" evidence="12">
    <location>
        <begin position="1"/>
        <end position="43"/>
    </location>
</feature>
<comment type="subcellular location">
    <subcellularLocation>
        <location evidence="2">Late endosome membrane</location>
        <topology evidence="2">Lipid-anchor</topology>
        <orientation evidence="2">Cytoplasmic side</orientation>
    </subcellularLocation>
    <subcellularLocation>
        <location evidence="1">Lysosome membrane</location>
        <topology evidence="1">Lipid-anchor</topology>
        <orientation evidence="1">Cytoplasmic side</orientation>
    </subcellularLocation>
</comment>
<keyword evidence="7" id="KW-0472">Membrane</keyword>
<evidence type="ECO:0000256" key="6">
    <source>
        <dbReference type="ARBA" id="ARBA00022753"/>
    </source>
</evidence>
<evidence type="ECO:0000313" key="14">
    <source>
        <dbReference type="RefSeq" id="XP_013771930.2"/>
    </source>
</evidence>
<dbReference type="GeneID" id="106457093"/>
<evidence type="ECO:0000256" key="5">
    <source>
        <dbReference type="ARBA" id="ARBA00022707"/>
    </source>
</evidence>
<dbReference type="PANTHER" id="PTHR13401:SF2">
    <property type="entry name" value="RAGULATOR COMPLEX PROTEIN LAMTOR1"/>
    <property type="match status" value="1"/>
</dbReference>
<dbReference type="SMART" id="SM01262">
    <property type="entry name" value="LAMTOR"/>
    <property type="match status" value="1"/>
</dbReference>
<keyword evidence="9" id="KW-0458">Lysosome</keyword>
<dbReference type="Proteomes" id="UP000694941">
    <property type="component" value="Unplaced"/>
</dbReference>
<gene>
    <name evidence="14" type="primary">LOC106457093</name>
</gene>
<proteinExistence type="inferred from homology"/>
<evidence type="ECO:0000256" key="8">
    <source>
        <dbReference type="ARBA" id="ARBA00023139"/>
    </source>
</evidence>
<keyword evidence="5" id="KW-0519">Myristate</keyword>
<evidence type="ECO:0000256" key="1">
    <source>
        <dbReference type="ARBA" id="ARBA00004122"/>
    </source>
</evidence>
<dbReference type="InterPro" id="IPR028209">
    <property type="entry name" value="LAMTOR1/MEH1"/>
</dbReference>
<reference evidence="14" key="1">
    <citation type="submission" date="2025-08" db="UniProtKB">
        <authorList>
            <consortium name="RefSeq"/>
        </authorList>
    </citation>
    <scope>IDENTIFICATION</scope>
    <source>
        <tissue evidence="14">Muscle</tissue>
    </source>
</reference>
<comment type="similarity">
    <text evidence="3">Belongs to the LAMTOR1 family.</text>
</comment>
<feature type="compositionally biased region" description="Basic and acidic residues" evidence="12">
    <location>
        <begin position="8"/>
        <end position="20"/>
    </location>
</feature>
<evidence type="ECO:0000256" key="11">
    <source>
        <dbReference type="ARBA" id="ARBA00032695"/>
    </source>
</evidence>
<evidence type="ECO:0000256" key="9">
    <source>
        <dbReference type="ARBA" id="ARBA00023228"/>
    </source>
</evidence>
<evidence type="ECO:0000256" key="3">
    <source>
        <dbReference type="ARBA" id="ARBA00010861"/>
    </source>
</evidence>
<evidence type="ECO:0000313" key="13">
    <source>
        <dbReference type="Proteomes" id="UP000694941"/>
    </source>
</evidence>
<evidence type="ECO:0000256" key="2">
    <source>
        <dbReference type="ARBA" id="ARBA00004577"/>
    </source>
</evidence>
<name>A0ABM1AZW0_LIMPO</name>